<dbReference type="GO" id="GO:0005524">
    <property type="term" value="F:ATP binding"/>
    <property type="evidence" value="ECO:0007669"/>
    <property type="project" value="UniProtKB-KW"/>
</dbReference>
<dbReference type="Proteomes" id="UP000268016">
    <property type="component" value="Unassembled WGS sequence"/>
</dbReference>
<keyword evidence="4 6" id="KW-0067">ATP-binding</keyword>
<evidence type="ECO:0000256" key="1">
    <source>
        <dbReference type="ARBA" id="ARBA00005417"/>
    </source>
</evidence>
<dbReference type="SUPFAM" id="SSF52540">
    <property type="entry name" value="P-loop containing nucleoside triphosphate hydrolases"/>
    <property type="match status" value="1"/>
</dbReference>
<accession>A0A3N2QRK5</accession>
<dbReference type="InterPro" id="IPR003439">
    <property type="entry name" value="ABC_transporter-like_ATP-bd"/>
</dbReference>
<dbReference type="InterPro" id="IPR017871">
    <property type="entry name" value="ABC_transporter-like_CS"/>
</dbReference>
<dbReference type="PANTHER" id="PTHR42788">
    <property type="entry name" value="TAURINE IMPORT ATP-BINDING PROTEIN-RELATED"/>
    <property type="match status" value="1"/>
</dbReference>
<dbReference type="OrthoDB" id="9802264at2"/>
<dbReference type="PROSITE" id="PS00211">
    <property type="entry name" value="ABC_TRANSPORTER_1"/>
    <property type="match status" value="1"/>
</dbReference>
<dbReference type="InterPro" id="IPR027417">
    <property type="entry name" value="P-loop_NTPase"/>
</dbReference>
<gene>
    <name evidence="6" type="ORF">EAT49_18665</name>
</gene>
<comment type="similarity">
    <text evidence="1">Belongs to the ABC transporter superfamily.</text>
</comment>
<dbReference type="PROSITE" id="PS50893">
    <property type="entry name" value="ABC_TRANSPORTER_2"/>
    <property type="match status" value="1"/>
</dbReference>
<keyword evidence="7" id="KW-1185">Reference proteome</keyword>
<comment type="caution">
    <text evidence="6">The sequence shown here is derived from an EMBL/GenBank/DDBJ whole genome shotgun (WGS) entry which is preliminary data.</text>
</comment>
<dbReference type="Pfam" id="PF00005">
    <property type="entry name" value="ABC_tran"/>
    <property type="match status" value="1"/>
</dbReference>
<proteinExistence type="inferred from homology"/>
<keyword evidence="2" id="KW-0813">Transport</keyword>
<dbReference type="RefSeq" id="WP_123643830.1">
    <property type="nucleotide sequence ID" value="NZ_ML119091.1"/>
</dbReference>
<dbReference type="Gene3D" id="3.40.50.300">
    <property type="entry name" value="P-loop containing nucleotide triphosphate hydrolases"/>
    <property type="match status" value="1"/>
</dbReference>
<organism evidence="6 7">
    <name type="scientific">Histidinibacterium lentulum</name>
    <dbReference type="NCBI Taxonomy" id="2480588"/>
    <lineage>
        <taxon>Bacteria</taxon>
        <taxon>Pseudomonadati</taxon>
        <taxon>Pseudomonadota</taxon>
        <taxon>Alphaproteobacteria</taxon>
        <taxon>Rhodobacterales</taxon>
        <taxon>Paracoccaceae</taxon>
        <taxon>Histidinibacterium</taxon>
    </lineage>
</organism>
<evidence type="ECO:0000313" key="7">
    <source>
        <dbReference type="Proteomes" id="UP000268016"/>
    </source>
</evidence>
<evidence type="ECO:0000256" key="3">
    <source>
        <dbReference type="ARBA" id="ARBA00022741"/>
    </source>
</evidence>
<keyword evidence="3" id="KW-0547">Nucleotide-binding</keyword>
<dbReference type="GO" id="GO:0016887">
    <property type="term" value="F:ATP hydrolysis activity"/>
    <property type="evidence" value="ECO:0007669"/>
    <property type="project" value="InterPro"/>
</dbReference>
<name>A0A3N2QRK5_9RHOB</name>
<dbReference type="CDD" id="cd03293">
    <property type="entry name" value="ABC_NrtD_SsuB_transporters"/>
    <property type="match status" value="1"/>
</dbReference>
<evidence type="ECO:0000256" key="4">
    <source>
        <dbReference type="ARBA" id="ARBA00022840"/>
    </source>
</evidence>
<sequence>MNAGSARPLDPALGKAAAPPVIEIDGVSVRFDSAQGPVDALSDINLGIAAGSFTSIIGRSGCGKSTLLRAITGLIRPTSGSVQVQGQSSADYQRTRRFGFVFQGDSLFPWKTAAGNVEMPMEVVQGMPRAARRKRAEELLRLVRLDGFEDHYPAQLSGGMRQRVSIARALSYEPEILMMDEPFGALDEFTRREMHDEVIRIWRSRPLTVLFVTHSLSEALYLSDRIVVMAPRPGRVKAVIEVETPRPLDPSARTSAAYLRQMTELEALLDA</sequence>
<evidence type="ECO:0000259" key="5">
    <source>
        <dbReference type="PROSITE" id="PS50893"/>
    </source>
</evidence>
<evidence type="ECO:0000313" key="6">
    <source>
        <dbReference type="EMBL" id="ROT97824.1"/>
    </source>
</evidence>
<evidence type="ECO:0000256" key="2">
    <source>
        <dbReference type="ARBA" id="ARBA00022448"/>
    </source>
</evidence>
<dbReference type="InterPro" id="IPR050166">
    <property type="entry name" value="ABC_transporter_ATP-bind"/>
</dbReference>
<dbReference type="InterPro" id="IPR003593">
    <property type="entry name" value="AAA+_ATPase"/>
</dbReference>
<dbReference type="EMBL" id="RDRB01000011">
    <property type="protein sequence ID" value="ROT97824.1"/>
    <property type="molecule type" value="Genomic_DNA"/>
</dbReference>
<dbReference type="SMART" id="SM00382">
    <property type="entry name" value="AAA"/>
    <property type="match status" value="1"/>
</dbReference>
<dbReference type="AlphaFoldDB" id="A0A3N2QRK5"/>
<protein>
    <submittedName>
        <fullName evidence="6">ABC transporter ATP-binding protein</fullName>
    </submittedName>
</protein>
<reference evidence="6 7" key="1">
    <citation type="submission" date="2018-10" db="EMBL/GenBank/DDBJ databases">
        <title>Histidinibacterium lentulum gen. nov., sp. nov., a marine bacterium from the culture broth of Picochlorum sp. 122.</title>
        <authorList>
            <person name="Wang G."/>
        </authorList>
    </citation>
    <scope>NUCLEOTIDE SEQUENCE [LARGE SCALE GENOMIC DNA]</scope>
    <source>
        <strain evidence="6 7">B17</strain>
    </source>
</reference>
<feature type="domain" description="ABC transporter" evidence="5">
    <location>
        <begin position="22"/>
        <end position="256"/>
    </location>
</feature>
<dbReference type="PANTHER" id="PTHR42788:SF13">
    <property type="entry name" value="ALIPHATIC SULFONATES IMPORT ATP-BINDING PROTEIN SSUB"/>
    <property type="match status" value="1"/>
</dbReference>